<dbReference type="SUPFAM" id="SSF57716">
    <property type="entry name" value="Glucocorticoid receptor-like (DNA-binding domain)"/>
    <property type="match status" value="1"/>
</dbReference>
<feature type="region of interest" description="Disordered" evidence="10">
    <location>
        <begin position="329"/>
        <end position="348"/>
    </location>
</feature>
<dbReference type="CDD" id="cd00202">
    <property type="entry name" value="ZnF_GATA"/>
    <property type="match status" value="1"/>
</dbReference>
<dbReference type="InterPro" id="IPR013088">
    <property type="entry name" value="Znf_NHR/GATA"/>
</dbReference>
<dbReference type="AlphaFoldDB" id="A0AAV9B949"/>
<feature type="compositionally biased region" description="Low complexity" evidence="10">
    <location>
        <begin position="85"/>
        <end position="97"/>
    </location>
</feature>
<comment type="subcellular location">
    <subcellularLocation>
        <location evidence="1 8">Nucleus</location>
    </subcellularLocation>
</comment>
<dbReference type="InterPro" id="IPR000679">
    <property type="entry name" value="Znf_GATA"/>
</dbReference>
<feature type="compositionally biased region" description="Acidic residues" evidence="10">
    <location>
        <begin position="52"/>
        <end position="65"/>
    </location>
</feature>
<dbReference type="GO" id="GO:0043565">
    <property type="term" value="F:sequence-specific DNA binding"/>
    <property type="evidence" value="ECO:0007669"/>
    <property type="project" value="InterPro"/>
</dbReference>
<dbReference type="GO" id="GO:0045893">
    <property type="term" value="P:positive regulation of DNA-templated transcription"/>
    <property type="evidence" value="ECO:0007669"/>
    <property type="project" value="InterPro"/>
</dbReference>
<comment type="function">
    <text evidence="8">Transcriptional activator that specifically binds 5'-GATA-3' or 5'-GAT-3' motifs within gene promoters.</text>
</comment>
<evidence type="ECO:0000313" key="12">
    <source>
        <dbReference type="EMBL" id="KAK1272898.1"/>
    </source>
</evidence>
<keyword evidence="5" id="KW-0862">Zinc</keyword>
<dbReference type="PROSITE" id="PS50114">
    <property type="entry name" value="GATA_ZN_FINGER_2"/>
    <property type="match status" value="1"/>
</dbReference>
<evidence type="ECO:0000256" key="8">
    <source>
        <dbReference type="PIRNR" id="PIRNR016992"/>
    </source>
</evidence>
<keyword evidence="8" id="KW-0804">Transcription</keyword>
<evidence type="ECO:0000256" key="1">
    <source>
        <dbReference type="ARBA" id="ARBA00004123"/>
    </source>
</evidence>
<keyword evidence="7 8" id="KW-0539">Nucleus</keyword>
<dbReference type="Gene3D" id="3.30.50.10">
    <property type="entry name" value="Erythroid Transcription Factor GATA-1, subunit A"/>
    <property type="match status" value="1"/>
</dbReference>
<dbReference type="GO" id="GO:0030154">
    <property type="term" value="P:cell differentiation"/>
    <property type="evidence" value="ECO:0007669"/>
    <property type="project" value="TreeGrafter"/>
</dbReference>
<accession>A0AAV9B949</accession>
<dbReference type="PANTHER" id="PTHR45658">
    <property type="entry name" value="GATA TRANSCRIPTION FACTOR"/>
    <property type="match status" value="1"/>
</dbReference>
<dbReference type="FunFam" id="3.30.50.10:FF:000018">
    <property type="entry name" value="GATA transcription factor"/>
    <property type="match status" value="1"/>
</dbReference>
<evidence type="ECO:0000256" key="6">
    <source>
        <dbReference type="ARBA" id="ARBA00023159"/>
    </source>
</evidence>
<feature type="compositionally biased region" description="Gly residues" evidence="10">
    <location>
        <begin position="333"/>
        <end position="342"/>
    </location>
</feature>
<feature type="compositionally biased region" description="Low complexity" evidence="10">
    <location>
        <begin position="194"/>
        <end position="213"/>
    </location>
</feature>
<comment type="similarity">
    <text evidence="2 8">Belongs to the type IV zinc-finger family. Class A subfamily.</text>
</comment>
<dbReference type="PIRSF" id="PIRSF016992">
    <property type="entry name" value="TF_GATA_plant"/>
    <property type="match status" value="1"/>
</dbReference>
<evidence type="ECO:0000256" key="9">
    <source>
        <dbReference type="PROSITE-ProRule" id="PRU00094"/>
    </source>
</evidence>
<keyword evidence="8" id="KW-0238">DNA-binding</keyword>
<dbReference type="GO" id="GO:0005634">
    <property type="term" value="C:nucleus"/>
    <property type="evidence" value="ECO:0007669"/>
    <property type="project" value="UniProtKB-SubCell"/>
</dbReference>
<evidence type="ECO:0000256" key="10">
    <source>
        <dbReference type="SAM" id="MobiDB-lite"/>
    </source>
</evidence>
<gene>
    <name evidence="12" type="ORF">QJS04_geneDACA013232</name>
</gene>
<dbReference type="InterPro" id="IPR016679">
    <property type="entry name" value="TF_GATA_pln"/>
</dbReference>
<evidence type="ECO:0000313" key="13">
    <source>
        <dbReference type="Proteomes" id="UP001179952"/>
    </source>
</evidence>
<dbReference type="InterPro" id="IPR051140">
    <property type="entry name" value="GATA_TF"/>
</dbReference>
<organism evidence="12 13">
    <name type="scientific">Acorus gramineus</name>
    <name type="common">Dwarf sweet flag</name>
    <dbReference type="NCBI Taxonomy" id="55184"/>
    <lineage>
        <taxon>Eukaryota</taxon>
        <taxon>Viridiplantae</taxon>
        <taxon>Streptophyta</taxon>
        <taxon>Embryophyta</taxon>
        <taxon>Tracheophyta</taxon>
        <taxon>Spermatophyta</taxon>
        <taxon>Magnoliopsida</taxon>
        <taxon>Liliopsida</taxon>
        <taxon>Acoraceae</taxon>
        <taxon>Acorus</taxon>
    </lineage>
</organism>
<keyword evidence="8" id="KW-0805">Transcription regulation</keyword>
<keyword evidence="3" id="KW-0479">Metal-binding</keyword>
<dbReference type="PANTHER" id="PTHR45658:SF92">
    <property type="entry name" value="GATA TRANSCRIPTION FACTOR 5"/>
    <property type="match status" value="1"/>
</dbReference>
<proteinExistence type="inferred from homology"/>
<dbReference type="Proteomes" id="UP001179952">
    <property type="component" value="Unassembled WGS sequence"/>
</dbReference>
<feature type="region of interest" description="Disordered" evidence="10">
    <location>
        <begin position="130"/>
        <end position="247"/>
    </location>
</feature>
<evidence type="ECO:0000256" key="2">
    <source>
        <dbReference type="ARBA" id="ARBA00005694"/>
    </source>
</evidence>
<keyword evidence="6 8" id="KW-0010">Activator</keyword>
<evidence type="ECO:0000256" key="5">
    <source>
        <dbReference type="ARBA" id="ARBA00022833"/>
    </source>
</evidence>
<dbReference type="GO" id="GO:0008270">
    <property type="term" value="F:zinc ion binding"/>
    <property type="evidence" value="ECO:0007669"/>
    <property type="project" value="UniProtKB-KW"/>
</dbReference>
<feature type="domain" description="GATA-type" evidence="11">
    <location>
        <begin position="258"/>
        <end position="291"/>
    </location>
</feature>
<feature type="compositionally biased region" description="Basic residues" evidence="10">
    <location>
        <begin position="231"/>
        <end position="240"/>
    </location>
</feature>
<dbReference type="Pfam" id="PF00320">
    <property type="entry name" value="GATA"/>
    <property type="match status" value="1"/>
</dbReference>
<reference evidence="12" key="2">
    <citation type="submission" date="2023-06" db="EMBL/GenBank/DDBJ databases">
        <authorList>
            <person name="Ma L."/>
            <person name="Liu K.-W."/>
            <person name="Li Z."/>
            <person name="Hsiao Y.-Y."/>
            <person name="Qi Y."/>
            <person name="Fu T."/>
            <person name="Tang G."/>
            <person name="Zhang D."/>
            <person name="Sun W.-H."/>
            <person name="Liu D.-K."/>
            <person name="Li Y."/>
            <person name="Chen G.-Z."/>
            <person name="Liu X.-D."/>
            <person name="Liao X.-Y."/>
            <person name="Jiang Y.-T."/>
            <person name="Yu X."/>
            <person name="Hao Y."/>
            <person name="Huang J."/>
            <person name="Zhao X.-W."/>
            <person name="Ke S."/>
            <person name="Chen Y.-Y."/>
            <person name="Wu W.-L."/>
            <person name="Hsu J.-L."/>
            <person name="Lin Y.-F."/>
            <person name="Huang M.-D."/>
            <person name="Li C.-Y."/>
            <person name="Huang L."/>
            <person name="Wang Z.-W."/>
            <person name="Zhao X."/>
            <person name="Zhong W.-Y."/>
            <person name="Peng D.-H."/>
            <person name="Ahmad S."/>
            <person name="Lan S."/>
            <person name="Zhang J.-S."/>
            <person name="Tsai W.-C."/>
            <person name="Van De Peer Y."/>
            <person name="Liu Z.-J."/>
        </authorList>
    </citation>
    <scope>NUCLEOTIDE SEQUENCE</scope>
    <source>
        <strain evidence="12">SCP</strain>
        <tissue evidence="12">Leaves</tissue>
    </source>
</reference>
<dbReference type="SMART" id="SM00401">
    <property type="entry name" value="ZnF_GATA"/>
    <property type="match status" value="1"/>
</dbReference>
<comment type="caution">
    <text evidence="12">The sequence shown here is derived from an EMBL/GenBank/DDBJ whole genome shotgun (WGS) entry which is preliminary data.</text>
</comment>
<keyword evidence="13" id="KW-1185">Reference proteome</keyword>
<feature type="region of interest" description="Disordered" evidence="10">
    <location>
        <begin position="52"/>
        <end position="98"/>
    </location>
</feature>
<reference evidence="12" key="1">
    <citation type="journal article" date="2023" name="Nat. Commun.">
        <title>Diploid and tetraploid genomes of Acorus and the evolution of monocots.</title>
        <authorList>
            <person name="Ma L."/>
            <person name="Liu K.W."/>
            <person name="Li Z."/>
            <person name="Hsiao Y.Y."/>
            <person name="Qi Y."/>
            <person name="Fu T."/>
            <person name="Tang G.D."/>
            <person name="Zhang D."/>
            <person name="Sun W.H."/>
            <person name="Liu D.K."/>
            <person name="Li Y."/>
            <person name="Chen G.Z."/>
            <person name="Liu X.D."/>
            <person name="Liao X.Y."/>
            <person name="Jiang Y.T."/>
            <person name="Yu X."/>
            <person name="Hao Y."/>
            <person name="Huang J."/>
            <person name="Zhao X.W."/>
            <person name="Ke S."/>
            <person name="Chen Y.Y."/>
            <person name="Wu W.L."/>
            <person name="Hsu J.L."/>
            <person name="Lin Y.F."/>
            <person name="Huang M.D."/>
            <person name="Li C.Y."/>
            <person name="Huang L."/>
            <person name="Wang Z.W."/>
            <person name="Zhao X."/>
            <person name="Zhong W.Y."/>
            <person name="Peng D.H."/>
            <person name="Ahmad S."/>
            <person name="Lan S."/>
            <person name="Zhang J.S."/>
            <person name="Tsai W.C."/>
            <person name="Van de Peer Y."/>
            <person name="Liu Z.J."/>
        </authorList>
    </citation>
    <scope>NUCLEOTIDE SEQUENCE</scope>
    <source>
        <strain evidence="12">SCP</strain>
    </source>
</reference>
<sequence length="348" mass="37913">MESALKTSLAREREEVTLQSFLLPEETSFVVVGAAGEDFSVDELLDFGGFVEEEEEEEVEEEEVEPEIKRMKVEEEREEEVKDCSSISETNSSSITTDLKEDFEPLSVPTDDIADLEWLSQFVDDSFMEFPSPYPPCPRPKPETHKTQKSPAQARPSAGPVAAVFGPVPARARSKRSRSGGLVWSLRNSSFPETSSATSSSSTTTTSSTSSSSFPCLIFTNRAHPFSEPPKKKKKQRKPRLPTAWAAAEDGSGGVVCGRRCSHCQVQKTPQWRTGPNGLKTLCNACGVRFKSGRLLPEYRPAGSPTFLADVHSNSHRKVLEMRRLKDTATTAAGGGGGGGGPLPVHSF</sequence>
<evidence type="ECO:0000256" key="3">
    <source>
        <dbReference type="ARBA" id="ARBA00022723"/>
    </source>
</evidence>
<evidence type="ECO:0000256" key="7">
    <source>
        <dbReference type="ARBA" id="ARBA00023242"/>
    </source>
</evidence>
<evidence type="ECO:0000256" key="4">
    <source>
        <dbReference type="ARBA" id="ARBA00022771"/>
    </source>
</evidence>
<protein>
    <recommendedName>
        <fullName evidence="8">GATA transcription factor</fullName>
    </recommendedName>
</protein>
<keyword evidence="4 9" id="KW-0863">Zinc-finger</keyword>
<evidence type="ECO:0000259" key="11">
    <source>
        <dbReference type="PROSITE" id="PS50114"/>
    </source>
</evidence>
<dbReference type="PROSITE" id="PS00344">
    <property type="entry name" value="GATA_ZN_FINGER_1"/>
    <property type="match status" value="1"/>
</dbReference>
<name>A0AAV9B949_ACOGR</name>
<feature type="compositionally biased region" description="Basic and acidic residues" evidence="10">
    <location>
        <begin position="66"/>
        <end position="83"/>
    </location>
</feature>
<dbReference type="EMBL" id="JAUJYN010000004">
    <property type="protein sequence ID" value="KAK1272898.1"/>
    <property type="molecule type" value="Genomic_DNA"/>
</dbReference>